<dbReference type="Proteomes" id="UP000267096">
    <property type="component" value="Unassembled WGS sequence"/>
</dbReference>
<gene>
    <name evidence="6" type="ORF">ASIM_LOCUS14197</name>
</gene>
<feature type="compositionally biased region" description="Basic and acidic residues" evidence="5">
    <location>
        <begin position="604"/>
        <end position="619"/>
    </location>
</feature>
<name>A0A0M3K1N5_ANISI</name>
<proteinExistence type="inferred from homology"/>
<evidence type="ECO:0000256" key="4">
    <source>
        <dbReference type="RuleBase" id="RU367133"/>
    </source>
</evidence>
<evidence type="ECO:0000313" key="7">
    <source>
        <dbReference type="Proteomes" id="UP000267096"/>
    </source>
</evidence>
<feature type="compositionally biased region" description="Acidic residues" evidence="5">
    <location>
        <begin position="961"/>
        <end position="975"/>
    </location>
</feature>
<reference evidence="6 7" key="2">
    <citation type="submission" date="2018-11" db="EMBL/GenBank/DDBJ databases">
        <authorList>
            <consortium name="Pathogen Informatics"/>
        </authorList>
    </citation>
    <scope>NUCLEOTIDE SEQUENCE [LARGE SCALE GENOMIC DNA]</scope>
</reference>
<accession>A0A0M3K1N5</accession>
<feature type="compositionally biased region" description="Acidic residues" evidence="5">
    <location>
        <begin position="855"/>
        <end position="865"/>
    </location>
</feature>
<evidence type="ECO:0000313" key="8">
    <source>
        <dbReference type="WBParaSite" id="ASIM_0001478701-mRNA-1"/>
    </source>
</evidence>
<feature type="region of interest" description="Disordered" evidence="5">
    <location>
        <begin position="733"/>
        <end position="757"/>
    </location>
</feature>
<feature type="compositionally biased region" description="Low complexity" evidence="5">
    <location>
        <begin position="889"/>
        <end position="900"/>
    </location>
</feature>
<protein>
    <recommendedName>
        <fullName evidence="3 4">Nonsense-mediated mRNA decay factor SMG8</fullName>
    </recommendedName>
</protein>
<evidence type="ECO:0000256" key="2">
    <source>
        <dbReference type="ARBA" id="ARBA00023161"/>
    </source>
</evidence>
<evidence type="ECO:0000256" key="3">
    <source>
        <dbReference type="ARBA" id="ARBA00029509"/>
    </source>
</evidence>
<feature type="region of interest" description="Disordered" evidence="5">
    <location>
        <begin position="698"/>
        <end position="717"/>
    </location>
</feature>
<evidence type="ECO:0000313" key="6">
    <source>
        <dbReference type="EMBL" id="VDK51737.1"/>
    </source>
</evidence>
<dbReference type="PANTHER" id="PTHR13091:SF0">
    <property type="entry name" value="NONSENSE-MEDIATED MRNA DECAY FACTOR SMG8"/>
    <property type="match status" value="1"/>
</dbReference>
<keyword evidence="7" id="KW-1185">Reference proteome</keyword>
<dbReference type="PANTHER" id="PTHR13091">
    <property type="entry name" value="AMPLIFIED IN BREAST CANCER 2-RELATED"/>
    <property type="match status" value="1"/>
</dbReference>
<dbReference type="OrthoDB" id="63589at2759"/>
<evidence type="ECO:0000256" key="5">
    <source>
        <dbReference type="SAM" id="MobiDB-lite"/>
    </source>
</evidence>
<feature type="compositionally biased region" description="Basic and acidic residues" evidence="5">
    <location>
        <begin position="701"/>
        <end position="711"/>
    </location>
</feature>
<feature type="compositionally biased region" description="Basic residues" evidence="5">
    <location>
        <begin position="914"/>
        <end position="925"/>
    </location>
</feature>
<feature type="region of interest" description="Disordered" evidence="5">
    <location>
        <begin position="287"/>
        <end position="320"/>
    </location>
</feature>
<comment type="function">
    <text evidence="4">Involved in nonsense-mediated decay (NMD) of mRNAs containing premature stop codons.</text>
</comment>
<feature type="compositionally biased region" description="Basic and acidic residues" evidence="5">
    <location>
        <begin position="976"/>
        <end position="986"/>
    </location>
</feature>
<dbReference type="GO" id="GO:0000184">
    <property type="term" value="P:nuclear-transcribed mRNA catabolic process, nonsense-mediated decay"/>
    <property type="evidence" value="ECO:0007669"/>
    <property type="project" value="UniProtKB-UniRule"/>
</dbReference>
<feature type="compositionally biased region" description="Gly residues" evidence="5">
    <location>
        <begin position="294"/>
        <end position="308"/>
    </location>
</feature>
<evidence type="ECO:0000256" key="1">
    <source>
        <dbReference type="ARBA" id="ARBA00006443"/>
    </source>
</evidence>
<sequence>MREEQLSEPLDEWLTRSVYNLSVFEDRRVLVVAIIGKECRQHSKSQPINAFLQNNVFLSTYRRNQTSSTSIDAFYAADISTVFLRLNGYGDVEALEQAFMKPTQKTDNGGSGFFERIAVLERDYIRALTFLLCVSHVLLHLEPCCRFDLTLCQFLKKANELRLSVREELCVALGKLSAANCPREWAIEGRLARPRLLFAFHRSPLRTDLGAVKRKELMTKLEQNLENQIFNVLRLYKLIAHSNKSYNCVSIPCEGTPFVYVFTQNRDDSTAQDYIREMVSHLILTTTSSSSDDGGAGAPGGAGAGAAGSGKDTTGNVNGNDLETGAAGEISGIVKKKRAAAANTAAFSEFSLFLKGSLDEIRHEPDKGVVYEVPKLKAFLICTKLIYDRLMMRSDHNGGDQRVSLLSDDQIGELSNIELQFMRMMRPSYIGAAKSTYTYRDARELEKCKPLRYTKREHQIKLQRAIEKLEAVYHGSDLEKAKAELIEECEAIWATQKACEQISLTGNECTQPVHAGPETVSVPASKRTLHSSAARFLSTCNCGHSQLLRNDPFTLKEANFDFYQAPQFISSCCSELESYKFAVFEVTMMDVKMRMRAKGVVGSGDKRRADKGGTDKDLDLGEAGELGNKEETDEAGLWAAVAGLPGLVTSESGNRAAAAARLVLSERVARRGSSSLNSADEATEYRYVYDEYGGYDDEVEEGQREPERSSEEDGAGAGITAAAVGQVSERFPAFGADTRSREVEAEVNRRGGHQTQARLKGGDIAAEAAEGTEEEDIEMLLDRDNRLESSSDGGGGGNEDEDEEVTDNAADNSDNVESDKDSLDLNETAAFMNRRLLGARNLGKRRVADSRGLDAEGEDEDEDADNGATDKSTDKDRCGADEPSDKDGAGTMAVAAAAAGGDKDEGAGAGAVRPKSRASRMIRTRAHMDDYELNNSSETLLSSLSGSNLSSASRRSSLEVAGEEEEEGGENSSDDSETKMVEDGHSARGRAGAGVGAGSGVSHEQEPGSSYLDDDDVQLRENPSSELNENDERLRNAVVEFEEFVALMRRYFRGFVLFSKGFCKNVICTTKNVISGLFFEWNLISGQFLECLPNSDSPSALLPLYPSWSLVCLGPSSIYSHKAGIRDQPNFKNGTQYLLPWDVYLMVDMELWDLDMKEILNYDTTLSGSHHHRTPRRHHLKATSGIGCPTSGGSAGGGLLSTMNREKVKLFVGFEYECPRGHRFMIEKANSPMRASSANSKEMGAELLRSEIPVWMHCTCRRSPQVSAQLMRIHIVTPKAPVTVTLDPRVQPSASPNGCIFGTGEEPIRLEFAKYYVLRLPYVYAGPQGVVRRPQEPVVMGKLLPESIRVEYVPVSSSRKFENVVGEL</sequence>
<dbReference type="WBParaSite" id="ASIM_0001478701-mRNA-1">
    <property type="protein sequence ID" value="ASIM_0001478701-mRNA-1"/>
    <property type="gene ID" value="ASIM_0001478701"/>
</dbReference>
<feature type="region of interest" description="Disordered" evidence="5">
    <location>
        <begin position="784"/>
        <end position="1029"/>
    </location>
</feature>
<feature type="compositionally biased region" description="Basic and acidic residues" evidence="5">
    <location>
        <begin position="871"/>
        <end position="888"/>
    </location>
</feature>
<dbReference type="EMBL" id="UYRR01031656">
    <property type="protein sequence ID" value="VDK51737.1"/>
    <property type="molecule type" value="Genomic_DNA"/>
</dbReference>
<feature type="compositionally biased region" description="Basic and acidic residues" evidence="5">
    <location>
        <begin position="738"/>
        <end position="749"/>
    </location>
</feature>
<organism evidence="8">
    <name type="scientific">Anisakis simplex</name>
    <name type="common">Herring worm</name>
    <dbReference type="NCBI Taxonomy" id="6269"/>
    <lineage>
        <taxon>Eukaryota</taxon>
        <taxon>Metazoa</taxon>
        <taxon>Ecdysozoa</taxon>
        <taxon>Nematoda</taxon>
        <taxon>Chromadorea</taxon>
        <taxon>Rhabditida</taxon>
        <taxon>Spirurina</taxon>
        <taxon>Ascaridomorpha</taxon>
        <taxon>Ascaridoidea</taxon>
        <taxon>Anisakidae</taxon>
        <taxon>Anisakis</taxon>
        <taxon>Anisakis simplex complex</taxon>
    </lineage>
</organism>
<dbReference type="Pfam" id="PF10220">
    <property type="entry name" value="Smg8_Smg9"/>
    <property type="match status" value="2"/>
</dbReference>
<feature type="compositionally biased region" description="Low complexity" evidence="5">
    <location>
        <begin position="933"/>
        <end position="959"/>
    </location>
</feature>
<dbReference type="InterPro" id="IPR019354">
    <property type="entry name" value="SMG8-like"/>
</dbReference>
<reference evidence="8" key="1">
    <citation type="submission" date="2017-02" db="UniProtKB">
        <authorList>
            <consortium name="WormBaseParasite"/>
        </authorList>
    </citation>
    <scope>IDENTIFICATION</scope>
</reference>
<feature type="region of interest" description="Disordered" evidence="5">
    <location>
        <begin position="600"/>
        <end position="631"/>
    </location>
</feature>
<keyword evidence="2 4" id="KW-0866">Nonsense-mediated mRNA decay</keyword>
<comment type="similarity">
    <text evidence="1 4">Belongs to the SMG8 family.</text>
</comment>